<comment type="subcellular location">
    <subcellularLocation>
        <location evidence="1">Membrane</location>
        <topology evidence="1">Multi-pass membrane protein</topology>
    </subcellularLocation>
</comment>
<dbReference type="EMBL" id="AZIM01001973">
    <property type="protein sequence ID" value="ETE65160.1"/>
    <property type="molecule type" value="Genomic_DNA"/>
</dbReference>
<feature type="transmembrane region" description="Helical" evidence="10">
    <location>
        <begin position="71"/>
        <end position="94"/>
    </location>
</feature>
<evidence type="ECO:0000256" key="2">
    <source>
        <dbReference type="ARBA" id="ARBA00022448"/>
    </source>
</evidence>
<dbReference type="PROSITE" id="PS50929">
    <property type="entry name" value="ABC_TM1F"/>
    <property type="match status" value="1"/>
</dbReference>
<dbReference type="Pfam" id="PF00664">
    <property type="entry name" value="ABC_membrane"/>
    <property type="match status" value="1"/>
</dbReference>
<evidence type="ECO:0000313" key="12">
    <source>
        <dbReference type="EMBL" id="ETE65160.1"/>
    </source>
</evidence>
<evidence type="ECO:0000256" key="9">
    <source>
        <dbReference type="ARBA" id="ARBA00023180"/>
    </source>
</evidence>
<comment type="caution">
    <text evidence="12">The sequence shown here is derived from an EMBL/GenBank/DDBJ whole genome shotgun (WGS) entry which is preliminary data.</text>
</comment>
<protein>
    <recommendedName>
        <fullName evidence="11">ABC transmembrane type-1 domain-containing protein</fullName>
    </recommendedName>
</protein>
<dbReference type="GO" id="GO:0005524">
    <property type="term" value="F:ATP binding"/>
    <property type="evidence" value="ECO:0007669"/>
    <property type="project" value="InterPro"/>
</dbReference>
<proteinExistence type="predicted"/>
<evidence type="ECO:0000256" key="3">
    <source>
        <dbReference type="ARBA" id="ARBA00022553"/>
    </source>
</evidence>
<evidence type="ECO:0000313" key="13">
    <source>
        <dbReference type="Proteomes" id="UP000018936"/>
    </source>
</evidence>
<dbReference type="OrthoDB" id="6500128at2759"/>
<feature type="non-terminal residue" evidence="12">
    <location>
        <position position="247"/>
    </location>
</feature>
<feature type="transmembrane region" description="Helical" evidence="10">
    <location>
        <begin position="128"/>
        <end position="152"/>
    </location>
</feature>
<dbReference type="InterPro" id="IPR036640">
    <property type="entry name" value="ABC1_TM_sf"/>
</dbReference>
<dbReference type="InterPro" id="IPR039421">
    <property type="entry name" value="Type_1_exporter"/>
</dbReference>
<dbReference type="SUPFAM" id="SSF90123">
    <property type="entry name" value="ABC transporter transmembrane region"/>
    <property type="match status" value="1"/>
</dbReference>
<evidence type="ECO:0000256" key="1">
    <source>
        <dbReference type="ARBA" id="ARBA00004141"/>
    </source>
</evidence>
<accession>V8NSW3</accession>
<keyword evidence="4 10" id="KW-0812">Transmembrane</keyword>
<evidence type="ECO:0000259" key="11">
    <source>
        <dbReference type="PROSITE" id="PS50929"/>
    </source>
</evidence>
<dbReference type="GO" id="GO:0015421">
    <property type="term" value="F:ABC-type oligopeptide transporter activity"/>
    <property type="evidence" value="ECO:0007669"/>
    <property type="project" value="TreeGrafter"/>
</dbReference>
<keyword evidence="8 10" id="KW-0472">Membrane</keyword>
<feature type="transmembrane region" description="Helical" evidence="10">
    <location>
        <begin position="203"/>
        <end position="221"/>
    </location>
</feature>
<keyword evidence="6" id="KW-1278">Translocase</keyword>
<dbReference type="InterPro" id="IPR011527">
    <property type="entry name" value="ABC1_TM_dom"/>
</dbReference>
<dbReference type="PANTHER" id="PTHR43394">
    <property type="entry name" value="ATP-DEPENDENT PERMEASE MDL1, MITOCHONDRIAL"/>
    <property type="match status" value="1"/>
</dbReference>
<dbReference type="AlphaFoldDB" id="V8NSW3"/>
<organism evidence="12 13">
    <name type="scientific">Ophiophagus hannah</name>
    <name type="common">King cobra</name>
    <name type="synonym">Naja hannah</name>
    <dbReference type="NCBI Taxonomy" id="8665"/>
    <lineage>
        <taxon>Eukaryota</taxon>
        <taxon>Metazoa</taxon>
        <taxon>Chordata</taxon>
        <taxon>Craniata</taxon>
        <taxon>Vertebrata</taxon>
        <taxon>Euteleostomi</taxon>
        <taxon>Lepidosauria</taxon>
        <taxon>Squamata</taxon>
        <taxon>Bifurcata</taxon>
        <taxon>Unidentata</taxon>
        <taxon>Episquamata</taxon>
        <taxon>Toxicofera</taxon>
        <taxon>Serpentes</taxon>
        <taxon>Colubroidea</taxon>
        <taxon>Elapidae</taxon>
        <taxon>Elapinae</taxon>
        <taxon>Ophiophagus</taxon>
    </lineage>
</organism>
<keyword evidence="5" id="KW-0677">Repeat</keyword>
<feature type="transmembrane region" description="Helical" evidence="10">
    <location>
        <begin position="227"/>
        <end position="246"/>
    </location>
</feature>
<evidence type="ECO:0000256" key="4">
    <source>
        <dbReference type="ARBA" id="ARBA00022692"/>
    </source>
</evidence>
<dbReference type="GO" id="GO:0090374">
    <property type="term" value="P:oligopeptide export from mitochondrion"/>
    <property type="evidence" value="ECO:0007669"/>
    <property type="project" value="TreeGrafter"/>
</dbReference>
<feature type="non-terminal residue" evidence="12">
    <location>
        <position position="1"/>
    </location>
</feature>
<dbReference type="Proteomes" id="UP000018936">
    <property type="component" value="Unassembled WGS sequence"/>
</dbReference>
<feature type="domain" description="ABC transmembrane type-1" evidence="11">
    <location>
        <begin position="74"/>
        <end position="247"/>
    </location>
</feature>
<sequence length="247" mass="27442">MFRHLKLSTPFGAKKDPKVEMVSQKEGKKHINGNVNDENIVFEDVSGSQKEKKKIKEKINMFRYSDSLDKLLMIVGTIFAALHGASLPVMMIVFGDMTDTFVGSGTLDSISNHSQHLKQLEEQMTRYAYWYSAIGAGVLVSSYAYIACWTLAAGRQVKRIRQQFFHAIMRQEVGWFDVNDAGELNTRLIDDVSKISEGIGEKIGMLIQGISAFLAGFIIGFTEGWKLTLVILAVSPVLGLSAAVWAK</sequence>
<dbReference type="GO" id="GO:0005743">
    <property type="term" value="C:mitochondrial inner membrane"/>
    <property type="evidence" value="ECO:0007669"/>
    <property type="project" value="TreeGrafter"/>
</dbReference>
<evidence type="ECO:0000256" key="10">
    <source>
        <dbReference type="SAM" id="Phobius"/>
    </source>
</evidence>
<reference evidence="12 13" key="1">
    <citation type="journal article" date="2013" name="Proc. Natl. Acad. Sci. U.S.A.">
        <title>The king cobra genome reveals dynamic gene evolution and adaptation in the snake venom system.</title>
        <authorList>
            <person name="Vonk F.J."/>
            <person name="Casewell N.R."/>
            <person name="Henkel C.V."/>
            <person name="Heimberg A.M."/>
            <person name="Jansen H.J."/>
            <person name="McCleary R.J."/>
            <person name="Kerkkamp H.M."/>
            <person name="Vos R.A."/>
            <person name="Guerreiro I."/>
            <person name="Calvete J.J."/>
            <person name="Wuster W."/>
            <person name="Woods A.E."/>
            <person name="Logan J.M."/>
            <person name="Harrison R.A."/>
            <person name="Castoe T.A."/>
            <person name="de Koning A.P."/>
            <person name="Pollock D.D."/>
            <person name="Yandell M."/>
            <person name="Calderon D."/>
            <person name="Renjifo C."/>
            <person name="Currier R.B."/>
            <person name="Salgado D."/>
            <person name="Pla D."/>
            <person name="Sanz L."/>
            <person name="Hyder A.S."/>
            <person name="Ribeiro J.M."/>
            <person name="Arntzen J.W."/>
            <person name="van den Thillart G.E."/>
            <person name="Boetzer M."/>
            <person name="Pirovano W."/>
            <person name="Dirks R.P."/>
            <person name="Spaink H.P."/>
            <person name="Duboule D."/>
            <person name="McGlinn E."/>
            <person name="Kini R.M."/>
            <person name="Richardson M.K."/>
        </authorList>
    </citation>
    <scope>NUCLEOTIDE SEQUENCE</scope>
    <source>
        <tissue evidence="12">Blood</tissue>
    </source>
</reference>
<gene>
    <name evidence="12" type="ORF">L345_09068</name>
</gene>
<evidence type="ECO:0000256" key="6">
    <source>
        <dbReference type="ARBA" id="ARBA00022967"/>
    </source>
</evidence>
<evidence type="ECO:0000256" key="5">
    <source>
        <dbReference type="ARBA" id="ARBA00022737"/>
    </source>
</evidence>
<keyword evidence="13" id="KW-1185">Reference proteome</keyword>
<dbReference type="PANTHER" id="PTHR43394:SF28">
    <property type="entry name" value="ATP-BINDING CASSETTE SUBFAMILY B MEMBER 1"/>
    <property type="match status" value="1"/>
</dbReference>
<keyword evidence="9" id="KW-0325">Glycoprotein</keyword>
<keyword evidence="3" id="KW-0597">Phosphoprotein</keyword>
<name>V8NSW3_OPHHA</name>
<dbReference type="Gene3D" id="1.20.1560.10">
    <property type="entry name" value="ABC transporter type 1, transmembrane domain"/>
    <property type="match status" value="1"/>
</dbReference>
<evidence type="ECO:0000256" key="8">
    <source>
        <dbReference type="ARBA" id="ARBA00023136"/>
    </source>
</evidence>
<keyword evidence="7 10" id="KW-1133">Transmembrane helix</keyword>
<keyword evidence="2" id="KW-0813">Transport</keyword>
<evidence type="ECO:0000256" key="7">
    <source>
        <dbReference type="ARBA" id="ARBA00022989"/>
    </source>
</evidence>